<reference evidence="1 2" key="1">
    <citation type="submission" date="2019-06" db="EMBL/GenBank/DDBJ databases">
        <title>Sequencing the genomes of 1000 actinobacteria strains.</title>
        <authorList>
            <person name="Klenk H.-P."/>
        </authorList>
    </citation>
    <scope>NUCLEOTIDE SEQUENCE [LARGE SCALE GENOMIC DNA]</scope>
    <source>
        <strain evidence="1 2">DSM 18031</strain>
    </source>
</reference>
<dbReference type="Proteomes" id="UP000318331">
    <property type="component" value="Unassembled WGS sequence"/>
</dbReference>
<gene>
    <name evidence="1" type="ORF">FB466_0259</name>
</gene>
<keyword evidence="2" id="KW-1185">Reference proteome</keyword>
<dbReference type="Pfam" id="PF05742">
    <property type="entry name" value="TANGO2"/>
    <property type="match status" value="1"/>
</dbReference>
<evidence type="ECO:0000313" key="2">
    <source>
        <dbReference type="Proteomes" id="UP000318331"/>
    </source>
</evidence>
<accession>A0A543I4G0</accession>
<dbReference type="AlphaFoldDB" id="A0A543I4G0"/>
<protein>
    <submittedName>
        <fullName evidence="1">Uncharacterized protein with NRDE domain</fullName>
    </submittedName>
</protein>
<dbReference type="EMBL" id="VFPN01000001">
    <property type="protein sequence ID" value="TQM65457.1"/>
    <property type="molecule type" value="Genomic_DNA"/>
</dbReference>
<sequence length="243" mass="26208">MCTVIVSIDPASAWPVVLLGMRDELITRPWDPPGAWWPELCEHIRGIRDREAGGAWLAVNGPKRRASVVLNRGENVVEPPGGWTTRGELPLIGSTTGIPADSTPTTRPFNLLTVTGPDAEHTSWNGHTLTTTQLTPGVHMLTHEGPDETAVPRVHRWLPAFRGATAPTGPISSGTWAAWLGVLRDSAELPSTSPEALLREEGPGLDAFRSLSVSAVAVGRDDVSIEHARLTRPGTLDRVLAWR</sequence>
<evidence type="ECO:0000313" key="1">
    <source>
        <dbReference type="EMBL" id="TQM65457.1"/>
    </source>
</evidence>
<organism evidence="1 2">
    <name type="scientific">Klugiella xanthotipulae</name>
    <dbReference type="NCBI Taxonomy" id="244735"/>
    <lineage>
        <taxon>Bacteria</taxon>
        <taxon>Bacillati</taxon>
        <taxon>Actinomycetota</taxon>
        <taxon>Actinomycetes</taxon>
        <taxon>Micrococcales</taxon>
        <taxon>Microbacteriaceae</taxon>
        <taxon>Klugiella</taxon>
    </lineage>
</organism>
<name>A0A543I4G0_9MICO</name>
<comment type="caution">
    <text evidence="1">The sequence shown here is derived from an EMBL/GenBank/DDBJ whole genome shotgun (WGS) entry which is preliminary data.</text>
</comment>
<proteinExistence type="predicted"/>
<dbReference type="RefSeq" id="WP_170205972.1">
    <property type="nucleotide sequence ID" value="NZ_BAAAYS010000013.1"/>
</dbReference>
<dbReference type="InterPro" id="IPR008551">
    <property type="entry name" value="TANGO2"/>
</dbReference>